<dbReference type="SUPFAM" id="SSF51445">
    <property type="entry name" value="(Trans)glycosidases"/>
    <property type="match status" value="1"/>
</dbReference>
<name>A0AAV3ZV57_9GAST</name>
<dbReference type="Pfam" id="PF03662">
    <property type="entry name" value="Glyco_hydro_79n"/>
    <property type="match status" value="1"/>
</dbReference>
<accession>A0AAV3ZV57</accession>
<protein>
    <submittedName>
        <fullName evidence="3">Heparanase</fullName>
    </submittedName>
</protein>
<dbReference type="GO" id="GO:0031012">
    <property type="term" value="C:extracellular matrix"/>
    <property type="evidence" value="ECO:0007669"/>
    <property type="project" value="TreeGrafter"/>
</dbReference>
<dbReference type="Proteomes" id="UP000735302">
    <property type="component" value="Unassembled WGS sequence"/>
</dbReference>
<keyword evidence="4" id="KW-1185">Reference proteome</keyword>
<dbReference type="EMBL" id="BLXT01002928">
    <property type="protein sequence ID" value="GFN98971.1"/>
    <property type="molecule type" value="Genomic_DNA"/>
</dbReference>
<keyword evidence="2" id="KW-1133">Transmembrane helix</keyword>
<evidence type="ECO:0000313" key="3">
    <source>
        <dbReference type="EMBL" id="GFN98971.1"/>
    </source>
</evidence>
<dbReference type="InterPro" id="IPR017853">
    <property type="entry name" value="GH"/>
</dbReference>
<dbReference type="GO" id="GO:0005615">
    <property type="term" value="C:extracellular space"/>
    <property type="evidence" value="ECO:0007669"/>
    <property type="project" value="TreeGrafter"/>
</dbReference>
<evidence type="ECO:0000313" key="4">
    <source>
        <dbReference type="Proteomes" id="UP000735302"/>
    </source>
</evidence>
<comment type="similarity">
    <text evidence="1">Belongs to the glycosyl hydrolase 79 family.</text>
</comment>
<dbReference type="GO" id="GO:0016020">
    <property type="term" value="C:membrane"/>
    <property type="evidence" value="ECO:0007669"/>
    <property type="project" value="InterPro"/>
</dbReference>
<proteinExistence type="inferred from homology"/>
<feature type="transmembrane region" description="Helical" evidence="2">
    <location>
        <begin position="44"/>
        <end position="66"/>
    </location>
</feature>
<dbReference type="Gene3D" id="3.20.20.80">
    <property type="entry name" value="Glycosidases"/>
    <property type="match status" value="1"/>
</dbReference>
<dbReference type="AlphaFoldDB" id="A0AAV3ZV57"/>
<evidence type="ECO:0000256" key="1">
    <source>
        <dbReference type="ARBA" id="ARBA00009800"/>
    </source>
</evidence>
<sequence length="515" mass="57984">MVSSPVTAGMFMMSCSKDLLVEAKSLWAALFEILETKKMSRANCIAHLCIPVVLVCLAIVAAAGWLTGRDDQLDNVLRFSQVSEEKPSPVSRLVLVIDVSRSLHITAPRYLSLTISGGQMRRNLEGFDFSSEKLKTMAAALAPTYVRFGGTMADYLHFDPDGVDSPDPEEESEELPQYFDSLFEGPLDQKKKNKLSNFTMSGERWDNLTRFCDEADWDIMWDFNLLYSRKGQWDPSYAKKFLKYNAARGVKIPSFQLGNEPNLYKRKYNINIGAHELADDFHILKDLIAEFPQYDVSGIYGPDPTNLDKHKSARNYLAKFLKDGGCEAVNEVSLHQWLDKLGLAAKNGVTHVFRQTFFGSNYALLTRELEPNPDFFLSVLYKRLVEGPVFHVVTAGMSPQLRLYAHCVRKGYYNYPDGALVVYYLNMAGTLSHVALDRYQNTVVDLFVFTPGDGDGLKSRKINMNGKLLAMKGAKMPKMKPLLHTGDIPVPPESYGFIVIPYAEVPLCKIYHRSA</sequence>
<dbReference type="PANTHER" id="PTHR46145">
    <property type="entry name" value="HEPARANASE"/>
    <property type="match status" value="1"/>
</dbReference>
<organism evidence="3 4">
    <name type="scientific">Plakobranchus ocellatus</name>
    <dbReference type="NCBI Taxonomy" id="259542"/>
    <lineage>
        <taxon>Eukaryota</taxon>
        <taxon>Metazoa</taxon>
        <taxon>Spiralia</taxon>
        <taxon>Lophotrochozoa</taxon>
        <taxon>Mollusca</taxon>
        <taxon>Gastropoda</taxon>
        <taxon>Heterobranchia</taxon>
        <taxon>Euthyneura</taxon>
        <taxon>Panpulmonata</taxon>
        <taxon>Sacoglossa</taxon>
        <taxon>Placobranchoidea</taxon>
        <taxon>Plakobranchidae</taxon>
        <taxon>Plakobranchus</taxon>
    </lineage>
</organism>
<comment type="caution">
    <text evidence="3">The sequence shown here is derived from an EMBL/GenBank/DDBJ whole genome shotgun (WGS) entry which is preliminary data.</text>
</comment>
<dbReference type="PANTHER" id="PTHR46145:SF4">
    <property type="entry name" value="HEPARANASE"/>
    <property type="match status" value="1"/>
</dbReference>
<reference evidence="3 4" key="1">
    <citation type="journal article" date="2021" name="Elife">
        <title>Chloroplast acquisition without the gene transfer in kleptoplastic sea slugs, Plakobranchus ocellatus.</title>
        <authorList>
            <person name="Maeda T."/>
            <person name="Takahashi S."/>
            <person name="Yoshida T."/>
            <person name="Shimamura S."/>
            <person name="Takaki Y."/>
            <person name="Nagai Y."/>
            <person name="Toyoda A."/>
            <person name="Suzuki Y."/>
            <person name="Arimoto A."/>
            <person name="Ishii H."/>
            <person name="Satoh N."/>
            <person name="Nishiyama T."/>
            <person name="Hasebe M."/>
            <person name="Maruyama T."/>
            <person name="Minagawa J."/>
            <person name="Obokata J."/>
            <person name="Shigenobu S."/>
        </authorList>
    </citation>
    <scope>NUCLEOTIDE SEQUENCE [LARGE SCALE GENOMIC DNA]</scope>
</reference>
<dbReference type="GO" id="GO:0016798">
    <property type="term" value="F:hydrolase activity, acting on glycosyl bonds"/>
    <property type="evidence" value="ECO:0007669"/>
    <property type="project" value="InterPro"/>
</dbReference>
<dbReference type="InterPro" id="IPR005199">
    <property type="entry name" value="Glyco_hydro_79"/>
</dbReference>
<keyword evidence="2" id="KW-0812">Transmembrane</keyword>
<evidence type="ECO:0000256" key="2">
    <source>
        <dbReference type="SAM" id="Phobius"/>
    </source>
</evidence>
<keyword evidence="2" id="KW-0472">Membrane</keyword>
<gene>
    <name evidence="3" type="ORF">PoB_002547700</name>
</gene>